<evidence type="ECO:0000256" key="1">
    <source>
        <dbReference type="SAM" id="MobiDB-lite"/>
    </source>
</evidence>
<accession>A0A8S9ITG2</accession>
<feature type="region of interest" description="Disordered" evidence="1">
    <location>
        <begin position="71"/>
        <end position="98"/>
    </location>
</feature>
<feature type="compositionally biased region" description="Acidic residues" evidence="1">
    <location>
        <begin position="85"/>
        <end position="98"/>
    </location>
</feature>
<organism evidence="2">
    <name type="scientific">Brassica cretica</name>
    <name type="common">Mustard</name>
    <dbReference type="NCBI Taxonomy" id="69181"/>
    <lineage>
        <taxon>Eukaryota</taxon>
        <taxon>Viridiplantae</taxon>
        <taxon>Streptophyta</taxon>
        <taxon>Embryophyta</taxon>
        <taxon>Tracheophyta</taxon>
        <taxon>Spermatophyta</taxon>
        <taxon>Magnoliopsida</taxon>
        <taxon>eudicotyledons</taxon>
        <taxon>Gunneridae</taxon>
        <taxon>Pentapetalae</taxon>
        <taxon>rosids</taxon>
        <taxon>malvids</taxon>
        <taxon>Brassicales</taxon>
        <taxon>Brassicaceae</taxon>
        <taxon>Brassiceae</taxon>
        <taxon>Brassica</taxon>
    </lineage>
</organism>
<sequence length="150" mass="17170">MSRNETSEEVSTCRTEEMVKDISMGKEKEVSEVAWALVSPGKAGRSQTNNPKENDSEILISASKYSVLSANEEEEGEIVEKEKENEYEDLEVSEKMEDCEEDIEDDLLMSSKGKEKSVVMLQVLFRLHALHRLLGSYEWRLPNWKLSSLH</sequence>
<name>A0A8S9ITG2_BRACR</name>
<comment type="caution">
    <text evidence="2">The sequence shown here is derived from an EMBL/GenBank/DDBJ whole genome shotgun (WGS) entry which is preliminary data.</text>
</comment>
<dbReference type="EMBL" id="QGKY02001015">
    <property type="protein sequence ID" value="KAF2573088.1"/>
    <property type="molecule type" value="Genomic_DNA"/>
</dbReference>
<evidence type="ECO:0000313" key="2">
    <source>
        <dbReference type="EMBL" id="KAF2573088.1"/>
    </source>
</evidence>
<dbReference type="AlphaFoldDB" id="A0A8S9ITG2"/>
<gene>
    <name evidence="2" type="ORF">F2Q70_00003015</name>
</gene>
<proteinExistence type="predicted"/>
<reference evidence="2" key="1">
    <citation type="submission" date="2019-12" db="EMBL/GenBank/DDBJ databases">
        <title>Genome sequencing and annotation of Brassica cretica.</title>
        <authorList>
            <person name="Studholme D.J."/>
            <person name="Sarris P.F."/>
        </authorList>
    </citation>
    <scope>NUCLEOTIDE SEQUENCE</scope>
    <source>
        <strain evidence="2">PFS-102/07</strain>
        <tissue evidence="2">Leaf</tissue>
    </source>
</reference>
<protein>
    <submittedName>
        <fullName evidence="2">Uncharacterized protein</fullName>
    </submittedName>
</protein>